<dbReference type="Pfam" id="PF00990">
    <property type="entry name" value="GGDEF"/>
    <property type="match status" value="1"/>
</dbReference>
<evidence type="ECO:0000256" key="3">
    <source>
        <dbReference type="ARBA" id="ARBA00022475"/>
    </source>
</evidence>
<dbReference type="OrthoDB" id="9813903at2"/>
<evidence type="ECO:0000256" key="6">
    <source>
        <dbReference type="ARBA" id="ARBA00023136"/>
    </source>
</evidence>
<evidence type="ECO:0000259" key="9">
    <source>
        <dbReference type="PROSITE" id="PS50885"/>
    </source>
</evidence>
<keyword evidence="6 8" id="KW-0472">Membrane</keyword>
<evidence type="ECO:0000256" key="1">
    <source>
        <dbReference type="ARBA" id="ARBA00004651"/>
    </source>
</evidence>
<dbReference type="Gene3D" id="6.10.340.10">
    <property type="match status" value="1"/>
</dbReference>
<dbReference type="SMART" id="SM00304">
    <property type="entry name" value="HAMP"/>
    <property type="match status" value="1"/>
</dbReference>
<sequence length="555" mass="61640">MKPVLYSIKSKIVIFAVIATLLPTAGLGLLSFKQNEALIIDSVTRELRVLADNVNRQLNLWMDENTLTIRALSTSNPVIEGLTILKKQTDNTHENTAKQTQSVMSGYLTAVRDKLDDVLELTVFDSTRKIVASSASTPEVLESPERWTHASLTRGSIAITPHWNDRYDTAAFSVIYPVLSYDSQLIGAIAATLDLGIFRNKLMETRKFSSGEITLLDQNSRVLLSSASGIDHLAVPNPHYLESMQILEESITHDGLSYPKAIGLLYASENVPVTILVEQDQSAIQASWMKLRNRFLEFVAILIVIVTLVALYMGHSIVTPLKQLISAVRGIVEGNLDIYLPVKRKDEVGQLTTIFNQMTDALRNKHTEIMAVNQAMQQQNQLLQKLSITDGLTSLYNRAKLNTILIEQLARFKRNDRTFCLLMIDVDHFKTINDKLGHITGDKILITVASALLKSIRTIDYAARYGGDEFMAILTETNSSAAIKTAERIRSEVSAACSALEEHPIQITLSIGITQSHHDDTTPGDLIARADVALYEAKKRGRNRVYCVDVAHTDP</sequence>
<feature type="domain" description="HAMP" evidence="9">
    <location>
        <begin position="315"/>
        <end position="367"/>
    </location>
</feature>
<dbReference type="InterPro" id="IPR029787">
    <property type="entry name" value="Nucleotide_cyclase"/>
</dbReference>
<keyword evidence="3" id="KW-1003">Cell membrane</keyword>
<evidence type="ECO:0000256" key="5">
    <source>
        <dbReference type="ARBA" id="ARBA00022989"/>
    </source>
</evidence>
<dbReference type="GO" id="GO:0052621">
    <property type="term" value="F:diguanylate cyclase activity"/>
    <property type="evidence" value="ECO:0007669"/>
    <property type="project" value="UniProtKB-EC"/>
</dbReference>
<dbReference type="InterPro" id="IPR000160">
    <property type="entry name" value="GGDEF_dom"/>
</dbReference>
<evidence type="ECO:0000256" key="7">
    <source>
        <dbReference type="ARBA" id="ARBA00034247"/>
    </source>
</evidence>
<gene>
    <name evidence="11" type="ordered locus">NE1154</name>
</gene>
<dbReference type="InterPro" id="IPR003660">
    <property type="entry name" value="HAMP_dom"/>
</dbReference>
<dbReference type="Proteomes" id="UP000001416">
    <property type="component" value="Chromosome"/>
</dbReference>
<dbReference type="InterPro" id="IPR043128">
    <property type="entry name" value="Rev_trsase/Diguanyl_cyclase"/>
</dbReference>
<dbReference type="SUPFAM" id="SSF55073">
    <property type="entry name" value="Nucleotide cyclase"/>
    <property type="match status" value="1"/>
</dbReference>
<feature type="transmembrane region" description="Helical" evidence="8">
    <location>
        <begin position="12"/>
        <end position="32"/>
    </location>
</feature>
<dbReference type="GO" id="GO:0005886">
    <property type="term" value="C:plasma membrane"/>
    <property type="evidence" value="ECO:0007669"/>
    <property type="project" value="UniProtKB-SubCell"/>
</dbReference>
<dbReference type="PANTHER" id="PTHR45138">
    <property type="entry name" value="REGULATORY COMPONENTS OF SENSORY TRANSDUCTION SYSTEM"/>
    <property type="match status" value="1"/>
</dbReference>
<dbReference type="CDD" id="cd06225">
    <property type="entry name" value="HAMP"/>
    <property type="match status" value="1"/>
</dbReference>
<dbReference type="CDD" id="cd18773">
    <property type="entry name" value="PDC1_HK_sensor"/>
    <property type="match status" value="1"/>
</dbReference>
<keyword evidence="5 8" id="KW-1133">Transmembrane helix</keyword>
<evidence type="ECO:0000313" key="12">
    <source>
        <dbReference type="Proteomes" id="UP000001416"/>
    </source>
</evidence>
<dbReference type="SUPFAM" id="SSF158472">
    <property type="entry name" value="HAMP domain-like"/>
    <property type="match status" value="1"/>
</dbReference>
<dbReference type="EC" id="2.7.7.65" evidence="2"/>
<dbReference type="EMBL" id="AL954747">
    <property type="protein sequence ID" value="CAD85065.1"/>
    <property type="molecule type" value="Genomic_DNA"/>
</dbReference>
<evidence type="ECO:0000259" key="10">
    <source>
        <dbReference type="PROSITE" id="PS50887"/>
    </source>
</evidence>
<dbReference type="PROSITE" id="PS50887">
    <property type="entry name" value="GGDEF"/>
    <property type="match status" value="1"/>
</dbReference>
<dbReference type="GO" id="GO:0007165">
    <property type="term" value="P:signal transduction"/>
    <property type="evidence" value="ECO:0007669"/>
    <property type="project" value="InterPro"/>
</dbReference>
<evidence type="ECO:0000256" key="4">
    <source>
        <dbReference type="ARBA" id="ARBA00022692"/>
    </source>
</evidence>
<dbReference type="InterPro" id="IPR050469">
    <property type="entry name" value="Diguanylate_Cyclase"/>
</dbReference>
<dbReference type="Pfam" id="PF00672">
    <property type="entry name" value="HAMP"/>
    <property type="match status" value="1"/>
</dbReference>
<dbReference type="CDD" id="cd01949">
    <property type="entry name" value="GGDEF"/>
    <property type="match status" value="1"/>
</dbReference>
<evidence type="ECO:0000256" key="2">
    <source>
        <dbReference type="ARBA" id="ARBA00012528"/>
    </source>
</evidence>
<comment type="catalytic activity">
    <reaction evidence="7">
        <text>2 GTP = 3',3'-c-di-GMP + 2 diphosphate</text>
        <dbReference type="Rhea" id="RHEA:24898"/>
        <dbReference type="ChEBI" id="CHEBI:33019"/>
        <dbReference type="ChEBI" id="CHEBI:37565"/>
        <dbReference type="ChEBI" id="CHEBI:58805"/>
        <dbReference type="EC" id="2.7.7.65"/>
    </reaction>
</comment>
<dbReference type="KEGG" id="neu:NE1154"/>
<protein>
    <recommendedName>
        <fullName evidence="2">diguanylate cyclase</fullName>
        <ecNumber evidence="2">2.7.7.65</ecNumber>
    </recommendedName>
</protein>
<evidence type="ECO:0000313" key="11">
    <source>
        <dbReference type="EMBL" id="CAD85065.1"/>
    </source>
</evidence>
<proteinExistence type="predicted"/>
<dbReference type="Gene3D" id="3.30.70.270">
    <property type="match status" value="1"/>
</dbReference>
<name>Q82VE0_NITEU</name>
<dbReference type="PANTHER" id="PTHR45138:SF9">
    <property type="entry name" value="DIGUANYLATE CYCLASE DGCM-RELATED"/>
    <property type="match status" value="1"/>
</dbReference>
<reference evidence="11 12" key="1">
    <citation type="journal article" date="2003" name="J. Bacteriol.">
        <title>Complete genome sequence of the ammonia-oxidizing bacterium and obligate chemolithoautotroph Nitrosomonas europaea.</title>
        <authorList>
            <person name="Chain P."/>
            <person name="Lamerdin J."/>
            <person name="Larimer F."/>
            <person name="Regala W."/>
            <person name="Land M."/>
            <person name="Hauser L."/>
            <person name="Hooper A."/>
            <person name="Klotz M."/>
            <person name="Norton J."/>
            <person name="Sayavedra-Soto L."/>
            <person name="Arciero D."/>
            <person name="Hommes N."/>
            <person name="Whittaker M."/>
            <person name="Arp D."/>
        </authorList>
    </citation>
    <scope>NUCLEOTIDE SEQUENCE [LARGE SCALE GENOMIC DNA]</scope>
    <source>
        <strain evidence="12">ATCC 19718 / CIP 103999 / KCTC 2705 / NBRC 14298</strain>
    </source>
</reference>
<feature type="domain" description="GGDEF" evidence="10">
    <location>
        <begin position="417"/>
        <end position="550"/>
    </location>
</feature>
<dbReference type="InterPro" id="IPR033479">
    <property type="entry name" value="dCache_1"/>
</dbReference>
<keyword evidence="4 8" id="KW-0812">Transmembrane</keyword>
<dbReference type="eggNOG" id="COG3706">
    <property type="taxonomic scope" value="Bacteria"/>
</dbReference>
<comment type="subcellular location">
    <subcellularLocation>
        <location evidence="1">Cell membrane</location>
        <topology evidence="1">Multi-pass membrane protein</topology>
    </subcellularLocation>
</comment>
<dbReference type="FunFam" id="3.30.70.270:FF:000001">
    <property type="entry name" value="Diguanylate cyclase domain protein"/>
    <property type="match status" value="1"/>
</dbReference>
<dbReference type="SMART" id="SM00267">
    <property type="entry name" value="GGDEF"/>
    <property type="match status" value="1"/>
</dbReference>
<dbReference type="STRING" id="228410.NE1154"/>
<evidence type="ECO:0000256" key="8">
    <source>
        <dbReference type="SAM" id="Phobius"/>
    </source>
</evidence>
<organism evidence="11 12">
    <name type="scientific">Nitrosomonas europaea (strain ATCC 19718 / CIP 103999 / KCTC 2705 / NBRC 14298)</name>
    <dbReference type="NCBI Taxonomy" id="228410"/>
    <lineage>
        <taxon>Bacteria</taxon>
        <taxon>Pseudomonadati</taxon>
        <taxon>Pseudomonadota</taxon>
        <taxon>Betaproteobacteria</taxon>
        <taxon>Nitrosomonadales</taxon>
        <taxon>Nitrosomonadaceae</taxon>
        <taxon>Nitrosomonas</taxon>
    </lineage>
</organism>
<feature type="transmembrane region" description="Helical" evidence="8">
    <location>
        <begin position="295"/>
        <end position="314"/>
    </location>
</feature>
<dbReference type="PROSITE" id="PS50885">
    <property type="entry name" value="HAMP"/>
    <property type="match status" value="1"/>
</dbReference>
<dbReference type="HOGENOM" id="CLU_000445_134_4_4"/>
<accession>Q82VE0</accession>
<keyword evidence="12" id="KW-1185">Reference proteome</keyword>
<dbReference type="AlphaFoldDB" id="Q82VE0"/>
<dbReference type="NCBIfam" id="TIGR00254">
    <property type="entry name" value="GGDEF"/>
    <property type="match status" value="1"/>
</dbReference>
<dbReference type="Pfam" id="PF02743">
    <property type="entry name" value="dCache_1"/>
    <property type="match status" value="1"/>
</dbReference>